<dbReference type="EMBL" id="JARHUD010000005">
    <property type="protein sequence ID" value="MDF2096170.1"/>
    <property type="molecule type" value="Genomic_DNA"/>
</dbReference>
<dbReference type="Proteomes" id="UP001215503">
    <property type="component" value="Unassembled WGS sequence"/>
</dbReference>
<proteinExistence type="predicted"/>
<dbReference type="PIRSF" id="PIRSF036626">
    <property type="entry name" value="MPTBd_MobAlike"/>
    <property type="match status" value="1"/>
</dbReference>
<keyword evidence="1" id="KW-0460">Magnesium</keyword>
<dbReference type="InterPro" id="IPR001453">
    <property type="entry name" value="MoaB/Mog_dom"/>
</dbReference>
<dbReference type="Gene3D" id="3.90.550.10">
    <property type="entry name" value="Spore Coat Polysaccharide Biosynthesis Protein SpsA, Chain A"/>
    <property type="match status" value="1"/>
</dbReference>
<dbReference type="SMART" id="SM00852">
    <property type="entry name" value="MoCF_biosynth"/>
    <property type="match status" value="1"/>
</dbReference>
<dbReference type="Pfam" id="PF00994">
    <property type="entry name" value="MoCF_biosynth"/>
    <property type="match status" value="1"/>
</dbReference>
<dbReference type="InterPro" id="IPR036425">
    <property type="entry name" value="MoaB/Mog-like_dom_sf"/>
</dbReference>
<dbReference type="PANTHER" id="PTHR43777:SF1">
    <property type="entry name" value="MOLYBDENUM COFACTOR CYTIDYLYLTRANSFERASE"/>
    <property type="match status" value="1"/>
</dbReference>
<evidence type="ECO:0000259" key="2">
    <source>
        <dbReference type="SMART" id="SM00852"/>
    </source>
</evidence>
<dbReference type="InterPro" id="IPR029044">
    <property type="entry name" value="Nucleotide-diphossugar_trans"/>
</dbReference>
<dbReference type="CDD" id="cd03522">
    <property type="entry name" value="MoeA_like"/>
    <property type="match status" value="1"/>
</dbReference>
<evidence type="ECO:0000313" key="4">
    <source>
        <dbReference type="Proteomes" id="UP001215503"/>
    </source>
</evidence>
<sequence length="540" mass="57859">MRFEETAVAEAEGTILAHSLRLGSLNFKKGRRLDAEDIRALQQARVETVIAARLEEEDVHEDAAAQRLAEATAGTGTQTSAAFTGRCNIVAARRGLLVYDRARLDAFNLEDEAITLAALAPYEVVEPKQMLATVKIIPFAAPKTALARCLEVAADPGRLLRVAAFQRKRVALVQTSLPGQKESLLDKTHEAIKQRLGALGIDSLKESRCAHDSKAVAQAVARRVGEGADLVLVSGASAIVDRRDVVPSGIVQAGGEIEHFGMPVDPGNLMLMARVGEVPVLGLPGCARSPKLNGFDWVLQRLVADVPVRREDIMRMGAGGLLKESGARPLPRAEAVEDKSVPRAPRIAAIVLAAGRSSRMGERNKLLEEVEGSPLVLHAVRAAKASQADSLLVVTGHEHEAVERVLAPEKVRTVHNPDYAQGLSTSLHRGLAALPDDCDGAVVLLGDMPKVTAEVIDRLIAAFSPVEGRSICLPMRQGRRGNPVLFARRYFAEVMEISGDLGARPLLANYPDQVAEVPMPDDAVLTDVDTPEQLDALRGG</sequence>
<dbReference type="InterPro" id="IPR012184">
    <property type="entry name" value="Bifunc_Mopterin-bd"/>
</dbReference>
<reference evidence="3 4" key="1">
    <citation type="submission" date="2023-03" db="EMBL/GenBank/DDBJ databases">
        <title>Fodinicurvata sp. CAU 1616 isolated from sea sendiment.</title>
        <authorList>
            <person name="Kim W."/>
        </authorList>
    </citation>
    <scope>NUCLEOTIDE SEQUENCE [LARGE SCALE GENOMIC DNA]</scope>
    <source>
        <strain evidence="3 4">CAU 1616</strain>
    </source>
</reference>
<dbReference type="RefSeq" id="WP_275822330.1">
    <property type="nucleotide sequence ID" value="NZ_JARHUD010000005.1"/>
</dbReference>
<evidence type="ECO:0000256" key="1">
    <source>
        <dbReference type="ARBA" id="ARBA00022842"/>
    </source>
</evidence>
<dbReference type="SUPFAM" id="SSF53218">
    <property type="entry name" value="Molybdenum cofactor biosynthesis proteins"/>
    <property type="match status" value="1"/>
</dbReference>
<dbReference type="PANTHER" id="PTHR43777">
    <property type="entry name" value="MOLYBDENUM COFACTOR CYTIDYLYLTRANSFERASE"/>
    <property type="match status" value="1"/>
</dbReference>
<organism evidence="3 4">
    <name type="scientific">Aquibaculum arenosum</name>
    <dbReference type="NCBI Taxonomy" id="3032591"/>
    <lineage>
        <taxon>Bacteria</taxon>
        <taxon>Pseudomonadati</taxon>
        <taxon>Pseudomonadota</taxon>
        <taxon>Alphaproteobacteria</taxon>
        <taxon>Rhodospirillales</taxon>
        <taxon>Rhodovibrionaceae</taxon>
        <taxon>Aquibaculum</taxon>
    </lineage>
</organism>
<gene>
    <name evidence="3" type="ORF">P2G67_09305</name>
</gene>
<keyword evidence="4" id="KW-1185">Reference proteome</keyword>
<dbReference type="SUPFAM" id="SSF53448">
    <property type="entry name" value="Nucleotide-diphospho-sugar transferases"/>
    <property type="match status" value="1"/>
</dbReference>
<dbReference type="CDD" id="cd04182">
    <property type="entry name" value="GT_2_like_f"/>
    <property type="match status" value="1"/>
</dbReference>
<protein>
    <submittedName>
        <fullName evidence="3">Molybdopterin-binding/glycosyltransferase family 2 protein</fullName>
    </submittedName>
</protein>
<evidence type="ECO:0000313" key="3">
    <source>
        <dbReference type="EMBL" id="MDF2096170.1"/>
    </source>
</evidence>
<comment type="caution">
    <text evidence="3">The sequence shown here is derived from an EMBL/GenBank/DDBJ whole genome shotgun (WGS) entry which is preliminary data.</text>
</comment>
<dbReference type="InterPro" id="IPR025877">
    <property type="entry name" value="MobA-like_NTP_Trfase"/>
</dbReference>
<accession>A0ABT5YML5</accession>
<name>A0ABT5YML5_9PROT</name>
<feature type="domain" description="MoaB/Mog" evidence="2">
    <location>
        <begin position="171"/>
        <end position="304"/>
    </location>
</feature>
<dbReference type="Gene3D" id="3.40.980.10">
    <property type="entry name" value="MoaB/Mog-like domain"/>
    <property type="match status" value="1"/>
</dbReference>
<dbReference type="Pfam" id="PF12804">
    <property type="entry name" value="NTP_transf_3"/>
    <property type="match status" value="1"/>
</dbReference>